<dbReference type="EMBL" id="FZNR01000010">
    <property type="protein sequence ID" value="SNS10905.1"/>
    <property type="molecule type" value="Genomic_DNA"/>
</dbReference>
<evidence type="ECO:0000313" key="1">
    <source>
        <dbReference type="EMBL" id="SNS10905.1"/>
    </source>
</evidence>
<gene>
    <name evidence="1" type="ORF">SAMN06264365_110109</name>
</gene>
<accession>A0A239BS75</accession>
<sequence length="208" mass="22955">MTTIASLRDKLETLRVLEAERGFGNVVVPGAPLAPVDGLPPGTTEVFSLFARLEGVNFLFKPPWDLRTPEAWRSRLTDDFPLGENLQVGAEIVSMPEHLPGDTEEIEDRVGYGGASVMMRVADGHVIYIDPEDYIGAYDDPDPSHTEIVIFAPDLATFFDEYVLGEKYPRLVDVVLGTGTADRRHPRTGEYVDSWRRLLIAAGLLGCP</sequence>
<dbReference type="RefSeq" id="WP_143232530.1">
    <property type="nucleotide sequence ID" value="NZ_BOMU01000062.1"/>
</dbReference>
<evidence type="ECO:0008006" key="3">
    <source>
        <dbReference type="Google" id="ProtNLM"/>
    </source>
</evidence>
<name>A0A239BS75_9ACTN</name>
<protein>
    <recommendedName>
        <fullName evidence="3">SMI1/KNR4 family protein</fullName>
    </recommendedName>
</protein>
<dbReference type="OrthoDB" id="3465414at2"/>
<dbReference type="Proteomes" id="UP000198415">
    <property type="component" value="Unassembled WGS sequence"/>
</dbReference>
<proteinExistence type="predicted"/>
<keyword evidence="2" id="KW-1185">Reference proteome</keyword>
<dbReference type="AlphaFoldDB" id="A0A239BS75"/>
<reference evidence="1 2" key="1">
    <citation type="submission" date="2017-06" db="EMBL/GenBank/DDBJ databases">
        <authorList>
            <person name="Kim H.J."/>
            <person name="Triplett B.A."/>
        </authorList>
    </citation>
    <scope>NUCLEOTIDE SEQUENCE [LARGE SCALE GENOMIC DNA]</scope>
    <source>
        <strain evidence="1 2">DSM 43151</strain>
    </source>
</reference>
<organism evidence="1 2">
    <name type="scientific">Actinoplanes regularis</name>
    <dbReference type="NCBI Taxonomy" id="52697"/>
    <lineage>
        <taxon>Bacteria</taxon>
        <taxon>Bacillati</taxon>
        <taxon>Actinomycetota</taxon>
        <taxon>Actinomycetes</taxon>
        <taxon>Micromonosporales</taxon>
        <taxon>Micromonosporaceae</taxon>
        <taxon>Actinoplanes</taxon>
    </lineage>
</organism>
<evidence type="ECO:0000313" key="2">
    <source>
        <dbReference type="Proteomes" id="UP000198415"/>
    </source>
</evidence>